<keyword evidence="3" id="KW-1185">Reference proteome</keyword>
<proteinExistence type="predicted"/>
<protein>
    <submittedName>
        <fullName evidence="2">Uncharacterized protein</fullName>
    </submittedName>
</protein>
<sequence length="91" mass="9741">MNQQASGPSQRPRGEFQQYNNRPPTAPQFRTVPQTPLAVTQTPQQATPTQSMQGQGKSGHLANNCPHPKNITPVKFNLGNTPVKTPAPGAA</sequence>
<evidence type="ECO:0000313" key="2">
    <source>
        <dbReference type="EnsemblPlants" id="OPUNC04G03200.1"/>
    </source>
</evidence>
<dbReference type="AlphaFoldDB" id="A0A0E0KMZ7"/>
<dbReference type="Gramene" id="OPUNC04G03200.1">
    <property type="protein sequence ID" value="OPUNC04G03200.1"/>
    <property type="gene ID" value="OPUNC04G03200"/>
</dbReference>
<evidence type="ECO:0000256" key="1">
    <source>
        <dbReference type="SAM" id="MobiDB-lite"/>
    </source>
</evidence>
<organism evidence="2">
    <name type="scientific">Oryza punctata</name>
    <name type="common">Red rice</name>
    <dbReference type="NCBI Taxonomy" id="4537"/>
    <lineage>
        <taxon>Eukaryota</taxon>
        <taxon>Viridiplantae</taxon>
        <taxon>Streptophyta</taxon>
        <taxon>Embryophyta</taxon>
        <taxon>Tracheophyta</taxon>
        <taxon>Spermatophyta</taxon>
        <taxon>Magnoliopsida</taxon>
        <taxon>Liliopsida</taxon>
        <taxon>Poales</taxon>
        <taxon>Poaceae</taxon>
        <taxon>BOP clade</taxon>
        <taxon>Oryzoideae</taxon>
        <taxon>Oryzeae</taxon>
        <taxon>Oryzinae</taxon>
        <taxon>Oryza</taxon>
    </lineage>
</organism>
<evidence type="ECO:0000313" key="3">
    <source>
        <dbReference type="Proteomes" id="UP000026962"/>
    </source>
</evidence>
<dbReference type="Proteomes" id="UP000026962">
    <property type="component" value="Chromosome 4"/>
</dbReference>
<feature type="compositionally biased region" description="Low complexity" evidence="1">
    <location>
        <begin position="31"/>
        <end position="50"/>
    </location>
</feature>
<feature type="region of interest" description="Disordered" evidence="1">
    <location>
        <begin position="1"/>
        <end position="91"/>
    </location>
</feature>
<dbReference type="HOGENOM" id="CLU_2430839_0_0_1"/>
<reference evidence="2" key="2">
    <citation type="submission" date="2018-05" db="EMBL/GenBank/DDBJ databases">
        <title>OpunRS2 (Oryza punctata Reference Sequence Version 2).</title>
        <authorList>
            <person name="Zhang J."/>
            <person name="Kudrna D."/>
            <person name="Lee S."/>
            <person name="Talag J."/>
            <person name="Welchert J."/>
            <person name="Wing R.A."/>
        </authorList>
    </citation>
    <scope>NUCLEOTIDE SEQUENCE [LARGE SCALE GENOMIC DNA]</scope>
</reference>
<name>A0A0E0KMZ7_ORYPU</name>
<dbReference type="EnsemblPlants" id="OPUNC04G03200.1">
    <property type="protein sequence ID" value="OPUNC04G03200.1"/>
    <property type="gene ID" value="OPUNC04G03200"/>
</dbReference>
<accession>A0A0E0KMZ7</accession>
<reference evidence="2" key="1">
    <citation type="submission" date="2015-04" db="UniProtKB">
        <authorList>
            <consortium name="EnsemblPlants"/>
        </authorList>
    </citation>
    <scope>IDENTIFICATION</scope>
</reference>